<evidence type="ECO:0008006" key="3">
    <source>
        <dbReference type="Google" id="ProtNLM"/>
    </source>
</evidence>
<sequence length="65" mass="7694">MSQLLLHRACLGCGMARACMHALHFDWQQAWKYNPLVVIVLPMLTWLWGQEVWNQSRRLSQELID</sequence>
<proteinExistence type="predicted"/>
<dbReference type="Pfam" id="PF10825">
    <property type="entry name" value="DUF2752"/>
    <property type="match status" value="1"/>
</dbReference>
<dbReference type="InterPro" id="IPR021215">
    <property type="entry name" value="DUF2752"/>
</dbReference>
<evidence type="ECO:0000313" key="2">
    <source>
        <dbReference type="Proteomes" id="UP000194873"/>
    </source>
</evidence>
<gene>
    <name evidence="1" type="ORF">BXP70_05130</name>
</gene>
<dbReference type="AlphaFoldDB" id="A0A243WHV1"/>
<accession>A0A243WHV1</accession>
<name>A0A243WHV1_9BACT</name>
<dbReference type="EMBL" id="MTSE01000002">
    <property type="protein sequence ID" value="OUJ75398.1"/>
    <property type="molecule type" value="Genomic_DNA"/>
</dbReference>
<organism evidence="1 2">
    <name type="scientific">Hymenobacter crusticola</name>
    <dbReference type="NCBI Taxonomy" id="1770526"/>
    <lineage>
        <taxon>Bacteria</taxon>
        <taxon>Pseudomonadati</taxon>
        <taxon>Bacteroidota</taxon>
        <taxon>Cytophagia</taxon>
        <taxon>Cytophagales</taxon>
        <taxon>Hymenobacteraceae</taxon>
        <taxon>Hymenobacter</taxon>
    </lineage>
</organism>
<protein>
    <recommendedName>
        <fullName evidence="3">DUF2752 domain-containing protein</fullName>
    </recommendedName>
</protein>
<reference evidence="1 2" key="1">
    <citation type="submission" date="2017-01" db="EMBL/GenBank/DDBJ databases">
        <title>A new Hymenobacter.</title>
        <authorList>
            <person name="Liang Y."/>
            <person name="Feng F."/>
        </authorList>
    </citation>
    <scope>NUCLEOTIDE SEQUENCE [LARGE SCALE GENOMIC DNA]</scope>
    <source>
        <strain evidence="1">MIMBbqt21</strain>
    </source>
</reference>
<comment type="caution">
    <text evidence="1">The sequence shown here is derived from an EMBL/GenBank/DDBJ whole genome shotgun (WGS) entry which is preliminary data.</text>
</comment>
<evidence type="ECO:0000313" key="1">
    <source>
        <dbReference type="EMBL" id="OUJ75398.1"/>
    </source>
</evidence>
<dbReference type="Proteomes" id="UP000194873">
    <property type="component" value="Unassembled WGS sequence"/>
</dbReference>
<keyword evidence="2" id="KW-1185">Reference proteome</keyword>
<dbReference type="OrthoDB" id="9815897at2"/>